<dbReference type="Proteomes" id="UP000053864">
    <property type="component" value="Unassembled WGS sequence"/>
</dbReference>
<sequence>GLLVSLIVGVSWNHSRRLPDFHARELAPRLHFLETDSSVLTPIKLVQKSATVNTPLGIHSGAP</sequence>
<dbReference type="AlphaFoldDB" id="W2HX98"/>
<proteinExistence type="predicted"/>
<accession>W2HX98</accession>
<feature type="non-terminal residue" evidence="1">
    <location>
        <position position="1"/>
    </location>
</feature>
<dbReference type="EMBL" id="KI676404">
    <property type="protein sequence ID" value="ETL25837.1"/>
    <property type="molecule type" value="Genomic_DNA"/>
</dbReference>
<evidence type="ECO:0000313" key="1">
    <source>
        <dbReference type="EMBL" id="ETL25837.1"/>
    </source>
</evidence>
<protein>
    <submittedName>
        <fullName evidence="1">Uncharacterized protein</fullName>
    </submittedName>
</protein>
<organism evidence="1">
    <name type="scientific">Phytophthora nicotianae</name>
    <name type="common">Potato buckeye rot agent</name>
    <name type="synonym">Phytophthora parasitica</name>
    <dbReference type="NCBI Taxonomy" id="4792"/>
    <lineage>
        <taxon>Eukaryota</taxon>
        <taxon>Sar</taxon>
        <taxon>Stramenopiles</taxon>
        <taxon>Oomycota</taxon>
        <taxon>Peronosporomycetes</taxon>
        <taxon>Peronosporales</taxon>
        <taxon>Peronosporaceae</taxon>
        <taxon>Phytophthora</taxon>
    </lineage>
</organism>
<reference evidence="1" key="1">
    <citation type="submission" date="2013-11" db="EMBL/GenBank/DDBJ databases">
        <title>The Genome Sequence of Phytophthora parasitica CJ05E6.</title>
        <authorList>
            <consortium name="The Broad Institute Genomics Platform"/>
            <person name="Russ C."/>
            <person name="Tyler B."/>
            <person name="Panabieres F."/>
            <person name="Shan W."/>
            <person name="Tripathy S."/>
            <person name="Grunwald N."/>
            <person name="Machado M."/>
            <person name="Johnson C.S."/>
            <person name="Arredondo F."/>
            <person name="Hong C."/>
            <person name="Coffey M."/>
            <person name="Young S.K."/>
            <person name="Zeng Q."/>
            <person name="Gargeya S."/>
            <person name="Fitzgerald M."/>
            <person name="Abouelleil A."/>
            <person name="Alvarado L."/>
            <person name="Chapman S.B."/>
            <person name="Gainer-Dewar J."/>
            <person name="Goldberg J."/>
            <person name="Griggs A."/>
            <person name="Gujja S."/>
            <person name="Hansen M."/>
            <person name="Howarth C."/>
            <person name="Imamovic A."/>
            <person name="Ireland A."/>
            <person name="Larimer J."/>
            <person name="McCowan C."/>
            <person name="Murphy C."/>
            <person name="Pearson M."/>
            <person name="Poon T.W."/>
            <person name="Priest M."/>
            <person name="Roberts A."/>
            <person name="Saif S."/>
            <person name="Shea T."/>
            <person name="Sykes S."/>
            <person name="Wortman J."/>
            <person name="Nusbaum C."/>
            <person name="Birren B."/>
        </authorList>
    </citation>
    <scope>NUCLEOTIDE SEQUENCE [LARGE SCALE GENOMIC DNA]</scope>
    <source>
        <strain evidence="1">CJ05E6</strain>
    </source>
</reference>
<name>W2HX98_PHYNI</name>
<gene>
    <name evidence="1" type="ORF">L916_20375</name>
</gene>